<feature type="compositionally biased region" description="Basic and acidic residues" evidence="1">
    <location>
        <begin position="7"/>
        <end position="19"/>
    </location>
</feature>
<evidence type="ECO:0000313" key="2">
    <source>
        <dbReference type="EMBL" id="EGU30606.1"/>
    </source>
</evidence>
<gene>
    <name evidence="2" type="ORF">VII00023_00675</name>
</gene>
<evidence type="ECO:0000256" key="1">
    <source>
        <dbReference type="SAM" id="MobiDB-lite"/>
    </source>
</evidence>
<feature type="region of interest" description="Disordered" evidence="1">
    <location>
        <begin position="1"/>
        <end position="32"/>
    </location>
</feature>
<sequence>MTNAGRVRSEKARKRESGKAGKRGKRESGKAG</sequence>
<proteinExistence type="predicted"/>
<protein>
    <submittedName>
        <fullName evidence="2">Uncharacterized protein</fullName>
    </submittedName>
</protein>
<comment type="caution">
    <text evidence="2">The sequence shown here is derived from an EMBL/GenBank/DDBJ whole genome shotgun (WGS) entry which is preliminary data.</text>
</comment>
<accession>F9S804</accession>
<organism evidence="2 3">
    <name type="scientific">Vibrio ichthyoenteri ATCC 700023</name>
    <dbReference type="NCBI Taxonomy" id="870968"/>
    <lineage>
        <taxon>Bacteria</taxon>
        <taxon>Pseudomonadati</taxon>
        <taxon>Pseudomonadota</taxon>
        <taxon>Gammaproteobacteria</taxon>
        <taxon>Vibrionales</taxon>
        <taxon>Vibrionaceae</taxon>
        <taxon>Vibrio</taxon>
    </lineage>
</organism>
<dbReference type="EMBL" id="AFWF01000307">
    <property type="protein sequence ID" value="EGU30606.1"/>
    <property type="molecule type" value="Genomic_DNA"/>
</dbReference>
<feature type="non-terminal residue" evidence="2">
    <location>
        <position position="32"/>
    </location>
</feature>
<keyword evidence="3" id="KW-1185">Reference proteome</keyword>
<name>F9S804_9VIBR</name>
<dbReference type="AlphaFoldDB" id="F9S804"/>
<dbReference type="Proteomes" id="UP000004605">
    <property type="component" value="Unassembled WGS sequence"/>
</dbReference>
<reference evidence="2 3" key="1">
    <citation type="journal article" date="2012" name="Int. J. Syst. Evol. Microbiol.">
        <title>Vibrio caribbeanicus sp. nov., isolated from the marine sponge Scleritoderma cyanea.</title>
        <authorList>
            <person name="Hoffmann M."/>
            <person name="Monday S.R."/>
            <person name="Allard M.W."/>
            <person name="Strain E.A."/>
            <person name="Whittaker P."/>
            <person name="Naum M."/>
            <person name="McCarthy P.J."/>
            <person name="Lopez J.V."/>
            <person name="Fischer M."/>
            <person name="Brown E.W."/>
        </authorList>
    </citation>
    <scope>NUCLEOTIDE SEQUENCE [LARGE SCALE GENOMIC DNA]</scope>
    <source>
        <strain evidence="2 3">ATCC 700023</strain>
    </source>
</reference>
<evidence type="ECO:0000313" key="3">
    <source>
        <dbReference type="Proteomes" id="UP000004605"/>
    </source>
</evidence>